<evidence type="ECO:0000259" key="2">
    <source>
        <dbReference type="PROSITE" id="PS50011"/>
    </source>
</evidence>
<gene>
    <name evidence="3" type="ORF">P167DRAFT_536315</name>
</gene>
<dbReference type="SUPFAM" id="SSF56112">
    <property type="entry name" value="Protein kinase-like (PK-like)"/>
    <property type="match status" value="1"/>
</dbReference>
<dbReference type="GO" id="GO:0004674">
    <property type="term" value="F:protein serine/threonine kinase activity"/>
    <property type="evidence" value="ECO:0007669"/>
    <property type="project" value="TreeGrafter"/>
</dbReference>
<evidence type="ECO:0000313" key="3">
    <source>
        <dbReference type="EMBL" id="RPB11923.1"/>
    </source>
</evidence>
<dbReference type="InterPro" id="IPR011009">
    <property type="entry name" value="Kinase-like_dom_sf"/>
</dbReference>
<feature type="region of interest" description="Disordered" evidence="1">
    <location>
        <begin position="388"/>
        <end position="408"/>
    </location>
</feature>
<feature type="compositionally biased region" description="Acidic residues" evidence="1">
    <location>
        <begin position="388"/>
        <end position="404"/>
    </location>
</feature>
<dbReference type="InterPro" id="IPR000719">
    <property type="entry name" value="Prot_kinase_dom"/>
</dbReference>
<dbReference type="GO" id="GO:0044773">
    <property type="term" value="P:mitotic DNA damage checkpoint signaling"/>
    <property type="evidence" value="ECO:0007669"/>
    <property type="project" value="TreeGrafter"/>
</dbReference>
<protein>
    <submittedName>
        <fullName evidence="3">Kinase-like protein</fullName>
    </submittedName>
</protein>
<keyword evidence="4" id="KW-1185">Reference proteome</keyword>
<feature type="domain" description="Protein kinase" evidence="2">
    <location>
        <begin position="35"/>
        <end position="358"/>
    </location>
</feature>
<dbReference type="GO" id="GO:0005524">
    <property type="term" value="F:ATP binding"/>
    <property type="evidence" value="ECO:0007669"/>
    <property type="project" value="InterPro"/>
</dbReference>
<dbReference type="InterPro" id="IPR008271">
    <property type="entry name" value="Ser/Thr_kinase_AS"/>
</dbReference>
<dbReference type="InParanoid" id="A0A3N4KMU6"/>
<dbReference type="AlphaFoldDB" id="A0A3N4KMU6"/>
<keyword evidence="3" id="KW-0808">Transferase</keyword>
<dbReference type="SMART" id="SM00220">
    <property type="entry name" value="S_TKc"/>
    <property type="match status" value="1"/>
</dbReference>
<proteinExistence type="predicted"/>
<name>A0A3N4KMU6_9PEZI</name>
<reference evidence="3 4" key="1">
    <citation type="journal article" date="2018" name="Nat. Ecol. Evol.">
        <title>Pezizomycetes genomes reveal the molecular basis of ectomycorrhizal truffle lifestyle.</title>
        <authorList>
            <person name="Murat C."/>
            <person name="Payen T."/>
            <person name="Noel B."/>
            <person name="Kuo A."/>
            <person name="Morin E."/>
            <person name="Chen J."/>
            <person name="Kohler A."/>
            <person name="Krizsan K."/>
            <person name="Balestrini R."/>
            <person name="Da Silva C."/>
            <person name="Montanini B."/>
            <person name="Hainaut M."/>
            <person name="Levati E."/>
            <person name="Barry K.W."/>
            <person name="Belfiori B."/>
            <person name="Cichocki N."/>
            <person name="Clum A."/>
            <person name="Dockter R.B."/>
            <person name="Fauchery L."/>
            <person name="Guy J."/>
            <person name="Iotti M."/>
            <person name="Le Tacon F."/>
            <person name="Lindquist E.A."/>
            <person name="Lipzen A."/>
            <person name="Malagnac F."/>
            <person name="Mello A."/>
            <person name="Molinier V."/>
            <person name="Miyauchi S."/>
            <person name="Poulain J."/>
            <person name="Riccioni C."/>
            <person name="Rubini A."/>
            <person name="Sitrit Y."/>
            <person name="Splivallo R."/>
            <person name="Traeger S."/>
            <person name="Wang M."/>
            <person name="Zifcakova L."/>
            <person name="Wipf D."/>
            <person name="Zambonelli A."/>
            <person name="Paolocci F."/>
            <person name="Nowrousian M."/>
            <person name="Ottonello S."/>
            <person name="Baldrian P."/>
            <person name="Spatafora J.W."/>
            <person name="Henrissat B."/>
            <person name="Nagy L.G."/>
            <person name="Aury J.M."/>
            <person name="Wincker P."/>
            <person name="Grigoriev I.V."/>
            <person name="Bonfante P."/>
            <person name="Martin F.M."/>
        </authorList>
    </citation>
    <scope>NUCLEOTIDE SEQUENCE [LARGE SCALE GENOMIC DNA]</scope>
    <source>
        <strain evidence="3 4">CCBAS932</strain>
    </source>
</reference>
<dbReference type="PROSITE" id="PS00108">
    <property type="entry name" value="PROTEIN_KINASE_ST"/>
    <property type="match status" value="1"/>
</dbReference>
<keyword evidence="3" id="KW-0418">Kinase</keyword>
<dbReference type="PANTHER" id="PTHR44167">
    <property type="entry name" value="OVARIAN-SPECIFIC SERINE/THREONINE-PROTEIN KINASE LOK-RELATED"/>
    <property type="match status" value="1"/>
</dbReference>
<feature type="compositionally biased region" description="Acidic residues" evidence="1">
    <location>
        <begin position="269"/>
        <end position="284"/>
    </location>
</feature>
<dbReference type="PRINTS" id="PR00109">
    <property type="entry name" value="TYRKINASE"/>
</dbReference>
<dbReference type="Pfam" id="PF00069">
    <property type="entry name" value="Pkinase"/>
    <property type="match status" value="1"/>
</dbReference>
<dbReference type="Gene3D" id="1.10.510.10">
    <property type="entry name" value="Transferase(Phosphotransferase) domain 1"/>
    <property type="match status" value="1"/>
</dbReference>
<sequence length="455" mass="51220">MATETLQSVEDLKLPTTFHNNLTIHSRSGTHEQLWARVKMIGAGAFGDVWLEQKVRADHTPELLGEAGAEAEVEVERVPDVDLRAVKRIRYTGQNLDWSRELKILAQLKNNPSFVDFRGWYDDRSNYVYFAMEYMRHGDLSQYLKKAGPSARPQAKAIVSQVLKGLIALHDQNICHRDIKSKNILVAHTNPITVKIADFGLSKHDHNATSLRTACGTSHYIAPELQGFIRPSRNRRTYTNLVDIWSLGILTHEILTTQLPFLQCASPDSDSDSDSEDEDPESGIEMDSRFENQEETVEYPEMDMALFANYCSGKSSFPRGPLETAGISSAGIAFVEAVLVANPRSRISAEKALGHEWLHDPRLEPYGVARDETAVAAATTATVVAEVSDSEGSDVVREEEEGEERDGREMEVVLHRGSEMFRKSYAARERFNKFGVNRTGVMQQRYARERRFVDM</sequence>
<evidence type="ECO:0000256" key="1">
    <source>
        <dbReference type="SAM" id="MobiDB-lite"/>
    </source>
</evidence>
<dbReference type="STRING" id="1392247.A0A3N4KMU6"/>
<dbReference type="Proteomes" id="UP000277580">
    <property type="component" value="Unassembled WGS sequence"/>
</dbReference>
<organism evidence="3 4">
    <name type="scientific">Morchella conica CCBAS932</name>
    <dbReference type="NCBI Taxonomy" id="1392247"/>
    <lineage>
        <taxon>Eukaryota</taxon>
        <taxon>Fungi</taxon>
        <taxon>Dikarya</taxon>
        <taxon>Ascomycota</taxon>
        <taxon>Pezizomycotina</taxon>
        <taxon>Pezizomycetes</taxon>
        <taxon>Pezizales</taxon>
        <taxon>Morchellaceae</taxon>
        <taxon>Morchella</taxon>
    </lineage>
</organism>
<dbReference type="PROSITE" id="PS50011">
    <property type="entry name" value="PROTEIN_KINASE_DOM"/>
    <property type="match status" value="1"/>
</dbReference>
<dbReference type="EMBL" id="ML119132">
    <property type="protein sequence ID" value="RPB11923.1"/>
    <property type="molecule type" value="Genomic_DNA"/>
</dbReference>
<dbReference type="InterPro" id="IPR001245">
    <property type="entry name" value="Ser-Thr/Tyr_kinase_cat_dom"/>
</dbReference>
<feature type="region of interest" description="Disordered" evidence="1">
    <location>
        <begin position="265"/>
        <end position="290"/>
    </location>
</feature>
<accession>A0A3N4KMU6</accession>
<dbReference type="PANTHER" id="PTHR44167:SF24">
    <property type="entry name" value="SERINE_THREONINE-PROTEIN KINASE CHK2"/>
    <property type="match status" value="1"/>
</dbReference>
<evidence type="ECO:0000313" key="4">
    <source>
        <dbReference type="Proteomes" id="UP000277580"/>
    </source>
</evidence>
<dbReference type="OrthoDB" id="10252171at2759"/>
<dbReference type="GO" id="GO:0005634">
    <property type="term" value="C:nucleus"/>
    <property type="evidence" value="ECO:0007669"/>
    <property type="project" value="TreeGrafter"/>
</dbReference>